<evidence type="ECO:0000313" key="1">
    <source>
        <dbReference type="EMBL" id="ELW68728.1"/>
    </source>
</evidence>
<protein>
    <submittedName>
        <fullName evidence="1">Uncharacterized protein</fullName>
    </submittedName>
</protein>
<dbReference type="Proteomes" id="UP000011518">
    <property type="component" value="Unassembled WGS sequence"/>
</dbReference>
<proteinExistence type="predicted"/>
<dbReference type="AlphaFoldDB" id="L9L187"/>
<gene>
    <name evidence="1" type="ORF">TREES_T100007248</name>
</gene>
<keyword evidence="2" id="KW-1185">Reference proteome</keyword>
<dbReference type="InParanoid" id="L9L187"/>
<organism evidence="1 2">
    <name type="scientific">Tupaia chinensis</name>
    <name type="common">Chinese tree shrew</name>
    <name type="synonym">Tupaia belangeri chinensis</name>
    <dbReference type="NCBI Taxonomy" id="246437"/>
    <lineage>
        <taxon>Eukaryota</taxon>
        <taxon>Metazoa</taxon>
        <taxon>Chordata</taxon>
        <taxon>Craniata</taxon>
        <taxon>Vertebrata</taxon>
        <taxon>Euteleostomi</taxon>
        <taxon>Mammalia</taxon>
        <taxon>Eutheria</taxon>
        <taxon>Euarchontoglires</taxon>
        <taxon>Scandentia</taxon>
        <taxon>Tupaiidae</taxon>
        <taxon>Tupaia</taxon>
    </lineage>
</organism>
<reference evidence="2" key="1">
    <citation type="submission" date="2012-07" db="EMBL/GenBank/DDBJ databases">
        <title>Genome of the Chinese tree shrew, a rising model animal genetically related to primates.</title>
        <authorList>
            <person name="Zhang G."/>
            <person name="Fan Y."/>
            <person name="Yao Y."/>
            <person name="Huang Z."/>
        </authorList>
    </citation>
    <scope>NUCLEOTIDE SEQUENCE [LARGE SCALE GENOMIC DNA]</scope>
</reference>
<name>L9L187_TUPCH</name>
<dbReference type="EMBL" id="KB320561">
    <property type="protein sequence ID" value="ELW68728.1"/>
    <property type="molecule type" value="Genomic_DNA"/>
</dbReference>
<sequence length="224" mass="24469">MRWKHRELHPHEVANVTCECRPWDDYAADGHTHTPTLAPDCLSHKADIRQLACGTQFSTQHEIPGVPRYPQDASSSLQHVGQPQTRLSAETVSHVVPRSSTAVLAAWWDSTANSALSSLETIPSTFDSVLPSACLAQSNLSAFTVENNTDSENDEPPFNLTLHAHTLTLQPCEAAGVMYLSQECSVHLLRTAQGSPSRSDTAVLFMACLMKVLRICKAKGHNDS</sequence>
<accession>L9L187</accession>
<evidence type="ECO:0000313" key="2">
    <source>
        <dbReference type="Proteomes" id="UP000011518"/>
    </source>
</evidence>
<reference evidence="2" key="2">
    <citation type="journal article" date="2013" name="Nat. Commun.">
        <title>Genome of the Chinese tree shrew.</title>
        <authorList>
            <person name="Fan Y."/>
            <person name="Huang Z.Y."/>
            <person name="Cao C.C."/>
            <person name="Chen C.S."/>
            <person name="Chen Y.X."/>
            <person name="Fan D.D."/>
            <person name="He J."/>
            <person name="Hou H.L."/>
            <person name="Hu L."/>
            <person name="Hu X.T."/>
            <person name="Jiang X.T."/>
            <person name="Lai R."/>
            <person name="Lang Y.S."/>
            <person name="Liang B."/>
            <person name="Liao S.G."/>
            <person name="Mu D."/>
            <person name="Ma Y.Y."/>
            <person name="Niu Y.Y."/>
            <person name="Sun X.Q."/>
            <person name="Xia J.Q."/>
            <person name="Xiao J."/>
            <person name="Xiong Z.Q."/>
            <person name="Xu L."/>
            <person name="Yang L."/>
            <person name="Zhang Y."/>
            <person name="Zhao W."/>
            <person name="Zhao X.D."/>
            <person name="Zheng Y.T."/>
            <person name="Zhou J.M."/>
            <person name="Zhu Y.B."/>
            <person name="Zhang G.J."/>
            <person name="Wang J."/>
            <person name="Yao Y.G."/>
        </authorList>
    </citation>
    <scope>NUCLEOTIDE SEQUENCE [LARGE SCALE GENOMIC DNA]</scope>
</reference>